<keyword evidence="2" id="KW-1185">Reference proteome</keyword>
<organism evidence="1 2">
    <name type="scientific">Apiospora kogelbergensis</name>
    <dbReference type="NCBI Taxonomy" id="1337665"/>
    <lineage>
        <taxon>Eukaryota</taxon>
        <taxon>Fungi</taxon>
        <taxon>Dikarya</taxon>
        <taxon>Ascomycota</taxon>
        <taxon>Pezizomycotina</taxon>
        <taxon>Sordariomycetes</taxon>
        <taxon>Xylariomycetidae</taxon>
        <taxon>Amphisphaeriales</taxon>
        <taxon>Apiosporaceae</taxon>
        <taxon>Apiospora</taxon>
    </lineage>
</organism>
<evidence type="ECO:0000313" key="2">
    <source>
        <dbReference type="Proteomes" id="UP001392437"/>
    </source>
</evidence>
<accession>A0AAW0R6L0</accession>
<name>A0AAW0R6L0_9PEZI</name>
<comment type="caution">
    <text evidence="1">The sequence shown here is derived from an EMBL/GenBank/DDBJ whole genome shotgun (WGS) entry which is preliminary data.</text>
</comment>
<dbReference type="AlphaFoldDB" id="A0AAW0R6L0"/>
<reference evidence="1 2" key="1">
    <citation type="submission" date="2023-01" db="EMBL/GenBank/DDBJ databases">
        <title>Analysis of 21 Apiospora genomes using comparative genomics revels a genus with tremendous synthesis potential of carbohydrate active enzymes and secondary metabolites.</title>
        <authorList>
            <person name="Sorensen T."/>
        </authorList>
    </citation>
    <scope>NUCLEOTIDE SEQUENCE [LARGE SCALE GENOMIC DNA]</scope>
    <source>
        <strain evidence="1 2">CBS 117206</strain>
    </source>
</reference>
<dbReference type="Proteomes" id="UP001392437">
    <property type="component" value="Unassembled WGS sequence"/>
</dbReference>
<sequence length="226" mass="26096">MEQMASKFPHLRDENAFGEARSVLRDFITSSLCTILDTSLPGSLDQTWLSRARRVLSMPHEPWNIPEDEDDTVRHRQLLYRKFRRPRDTGFNYRFSAAAACIRFIRSVPNARIHMRQVVMEEDRPSVPFSECHALGLLPFIRENPRLRLTRRAHIWRNIFQLAGTNDPDTACGHQTVTHEPKSFTGAEMMPTIARWVVEHPDLPEESFTLIFDGEPATELCGHMGK</sequence>
<evidence type="ECO:0000313" key="1">
    <source>
        <dbReference type="EMBL" id="KAK8129445.1"/>
    </source>
</evidence>
<protein>
    <submittedName>
        <fullName evidence="1">Uncharacterized protein</fullName>
    </submittedName>
</protein>
<proteinExistence type="predicted"/>
<dbReference type="EMBL" id="JAQQWP010000002">
    <property type="protein sequence ID" value="KAK8129445.1"/>
    <property type="molecule type" value="Genomic_DNA"/>
</dbReference>
<gene>
    <name evidence="1" type="ORF">PG999_001825</name>
</gene>